<dbReference type="SUPFAM" id="SSF53649">
    <property type="entry name" value="Alkaline phosphatase-like"/>
    <property type="match status" value="1"/>
</dbReference>
<dbReference type="InterPro" id="IPR000917">
    <property type="entry name" value="Sulfatase_N"/>
</dbReference>
<evidence type="ECO:0000256" key="5">
    <source>
        <dbReference type="SAM" id="MobiDB-lite"/>
    </source>
</evidence>
<dbReference type="PANTHER" id="PTHR42693">
    <property type="entry name" value="ARYLSULFATASE FAMILY MEMBER"/>
    <property type="match status" value="1"/>
</dbReference>
<comment type="caution">
    <text evidence="7">The sequence shown here is derived from an EMBL/GenBank/DDBJ whole genome shotgun (WGS) entry which is preliminary data.</text>
</comment>
<dbReference type="GO" id="GO:0046872">
    <property type="term" value="F:metal ion binding"/>
    <property type="evidence" value="ECO:0007669"/>
    <property type="project" value="UniProtKB-KW"/>
</dbReference>
<evidence type="ECO:0000256" key="3">
    <source>
        <dbReference type="ARBA" id="ARBA00022801"/>
    </source>
</evidence>
<dbReference type="InterPro" id="IPR024607">
    <property type="entry name" value="Sulfatase_CS"/>
</dbReference>
<dbReference type="PROSITE" id="PS00523">
    <property type="entry name" value="SULFATASE_1"/>
    <property type="match status" value="1"/>
</dbReference>
<keyword evidence="8" id="KW-1185">Reference proteome</keyword>
<evidence type="ECO:0000256" key="1">
    <source>
        <dbReference type="ARBA" id="ARBA00008779"/>
    </source>
</evidence>
<gene>
    <name evidence="7" type="ORF">E3O23_09030</name>
</gene>
<dbReference type="Gene3D" id="3.40.720.10">
    <property type="entry name" value="Alkaline Phosphatase, subunit A"/>
    <property type="match status" value="2"/>
</dbReference>
<keyword evidence="2" id="KW-0479">Metal-binding</keyword>
<reference evidence="7 8" key="1">
    <citation type="submission" date="2019-03" db="EMBL/GenBank/DDBJ databases">
        <title>Genomics of glacier-inhabiting Cryobacterium strains.</title>
        <authorList>
            <person name="Liu Q."/>
            <person name="Xin Y.-H."/>
        </authorList>
    </citation>
    <scope>NUCLEOTIDE SEQUENCE [LARGE SCALE GENOMIC DNA]</scope>
    <source>
        <strain evidence="7 8">Sr47</strain>
    </source>
</reference>
<name>A0A4R8UDQ3_9MICO</name>
<evidence type="ECO:0000313" key="7">
    <source>
        <dbReference type="EMBL" id="TFB51066.1"/>
    </source>
</evidence>
<accession>A0A4R8UDQ3</accession>
<dbReference type="PANTHER" id="PTHR42693:SF53">
    <property type="entry name" value="ENDO-4-O-SULFATASE"/>
    <property type="match status" value="1"/>
</dbReference>
<sequence length="492" mass="54491">MRRHAALAEVTARRVILIVADDLGHGDLGINNGGATATPAIERIMAEGATLTRCYSASPVCAPARAGLLTGRYPHRTGAVTPQEMLGLDRLALDERTIADVFVDAGWRTGLVGKWHNGALDERYHPTARGFQEFVGFSGGWMDYWEWRLEEGLEVRASDGSYLTDALTDAALDFIRRHADEPFFLTLAYNAPHAPLQAPAERVRRHLDRGASPTLARLYAMVEELDGGIGRVLDALDDLDLADDTLIIFLSDNGPAFEVNPNIPREDGVGTDLTRPNLGLRGSKRSVYEGGIRVPGAIRWPAAVQAGSRHEGVVHFVDLLPTILSITGVPQSSGLPLDGIDRSDELTGARPEAEIDRFWQWNLYEPVAATNAAHRAGPWKLVLPALNWEPATDRDAALVAAHRRLELEHVYDPDSAPHEVSSERPRLRWPTPSDPQLYNLDLDPEERHDVAASYPERAAAMRRVLETWFTEVERDRTRGPAHPRSDRMEERQ</sequence>
<comment type="similarity">
    <text evidence="1">Belongs to the sulfatase family.</text>
</comment>
<dbReference type="InterPro" id="IPR017850">
    <property type="entry name" value="Alkaline_phosphatase_core_sf"/>
</dbReference>
<feature type="domain" description="Sulfatase N-terminal" evidence="6">
    <location>
        <begin position="15"/>
        <end position="329"/>
    </location>
</feature>
<dbReference type="RefSeq" id="WP_134490265.1">
    <property type="nucleotide sequence ID" value="NZ_SOEZ01000044.1"/>
</dbReference>
<dbReference type="AlphaFoldDB" id="A0A4R8UDQ3"/>
<evidence type="ECO:0000256" key="4">
    <source>
        <dbReference type="ARBA" id="ARBA00022837"/>
    </source>
</evidence>
<protein>
    <submittedName>
        <fullName evidence="7">Arylsulfatase</fullName>
    </submittedName>
</protein>
<dbReference type="GO" id="GO:0004065">
    <property type="term" value="F:arylsulfatase activity"/>
    <property type="evidence" value="ECO:0007669"/>
    <property type="project" value="TreeGrafter"/>
</dbReference>
<keyword evidence="4" id="KW-0106">Calcium</keyword>
<proteinExistence type="inferred from homology"/>
<dbReference type="InterPro" id="IPR050738">
    <property type="entry name" value="Sulfatase"/>
</dbReference>
<dbReference type="Pfam" id="PF00884">
    <property type="entry name" value="Sulfatase"/>
    <property type="match status" value="1"/>
</dbReference>
<dbReference type="EMBL" id="SOEZ01000044">
    <property type="protein sequence ID" value="TFB51066.1"/>
    <property type="molecule type" value="Genomic_DNA"/>
</dbReference>
<evidence type="ECO:0000259" key="6">
    <source>
        <dbReference type="Pfam" id="PF00884"/>
    </source>
</evidence>
<feature type="region of interest" description="Disordered" evidence="5">
    <location>
        <begin position="472"/>
        <end position="492"/>
    </location>
</feature>
<dbReference type="OrthoDB" id="9777306at2"/>
<dbReference type="Proteomes" id="UP000297866">
    <property type="component" value="Unassembled WGS sequence"/>
</dbReference>
<organism evidence="7 8">
    <name type="scientific">Cryobacterium tagatosivorans</name>
    <dbReference type="NCBI Taxonomy" id="1259199"/>
    <lineage>
        <taxon>Bacteria</taxon>
        <taxon>Bacillati</taxon>
        <taxon>Actinomycetota</taxon>
        <taxon>Actinomycetes</taxon>
        <taxon>Micrococcales</taxon>
        <taxon>Microbacteriaceae</taxon>
        <taxon>Cryobacterium</taxon>
    </lineage>
</organism>
<evidence type="ECO:0000313" key="8">
    <source>
        <dbReference type="Proteomes" id="UP000297866"/>
    </source>
</evidence>
<keyword evidence="3" id="KW-0378">Hydrolase</keyword>
<evidence type="ECO:0000256" key="2">
    <source>
        <dbReference type="ARBA" id="ARBA00022723"/>
    </source>
</evidence>